<evidence type="ECO:0000313" key="5">
    <source>
        <dbReference type="EMBL" id="GAA4766822.1"/>
    </source>
</evidence>
<sequence length="196" mass="20656">MTQWSFAAEPFDSPESLALRRDYYADVAGSYWGRPATRAEVDEGLAGDGAELLTPPTGLFVLGRRGGSPAACGGVLMLEDGRAELTRVFVRPGHRGRAGAGLLLERLEREARALGAHRMVLNTRLDLLAARALYRRHGYTDVPAYCSGPYAEVWLGKELPGGEPPAGGLPGGEPPAGGLPGGEPPGGRREAAAGRR</sequence>
<feature type="compositionally biased region" description="Basic and acidic residues" evidence="3">
    <location>
        <begin position="186"/>
        <end position="196"/>
    </location>
</feature>
<evidence type="ECO:0000259" key="4">
    <source>
        <dbReference type="PROSITE" id="PS51186"/>
    </source>
</evidence>
<feature type="compositionally biased region" description="Gly residues" evidence="3">
    <location>
        <begin position="164"/>
        <end position="185"/>
    </location>
</feature>
<reference evidence="6" key="1">
    <citation type="journal article" date="2019" name="Int. J. Syst. Evol. Microbiol.">
        <title>The Global Catalogue of Microorganisms (GCM) 10K type strain sequencing project: providing services to taxonomists for standard genome sequencing and annotation.</title>
        <authorList>
            <consortium name="The Broad Institute Genomics Platform"/>
            <consortium name="The Broad Institute Genome Sequencing Center for Infectious Disease"/>
            <person name="Wu L."/>
            <person name="Ma J."/>
        </authorList>
    </citation>
    <scope>NUCLEOTIDE SEQUENCE [LARGE SCALE GENOMIC DNA]</scope>
    <source>
        <strain evidence="6">JCM 18324</strain>
    </source>
</reference>
<dbReference type="InterPro" id="IPR050832">
    <property type="entry name" value="Bact_Acetyltransf"/>
</dbReference>
<name>A0ABP8ZVU9_9ACTN</name>
<dbReference type="InterPro" id="IPR000182">
    <property type="entry name" value="GNAT_dom"/>
</dbReference>
<dbReference type="Pfam" id="PF00583">
    <property type="entry name" value="Acetyltransf_1"/>
    <property type="match status" value="1"/>
</dbReference>
<evidence type="ECO:0000256" key="2">
    <source>
        <dbReference type="ARBA" id="ARBA00023315"/>
    </source>
</evidence>
<keyword evidence="2" id="KW-0012">Acyltransferase</keyword>
<dbReference type="PROSITE" id="PS51186">
    <property type="entry name" value="GNAT"/>
    <property type="match status" value="1"/>
</dbReference>
<comment type="caution">
    <text evidence="5">The sequence shown here is derived from an EMBL/GenBank/DDBJ whole genome shotgun (WGS) entry which is preliminary data.</text>
</comment>
<dbReference type="SUPFAM" id="SSF55729">
    <property type="entry name" value="Acyl-CoA N-acyltransferases (Nat)"/>
    <property type="match status" value="1"/>
</dbReference>
<evidence type="ECO:0000256" key="1">
    <source>
        <dbReference type="ARBA" id="ARBA00022679"/>
    </source>
</evidence>
<feature type="domain" description="N-acetyltransferase" evidence="4">
    <location>
        <begin position="1"/>
        <end position="160"/>
    </location>
</feature>
<dbReference type="PANTHER" id="PTHR43877:SF2">
    <property type="entry name" value="AMINOALKYLPHOSPHONATE N-ACETYLTRANSFERASE-RELATED"/>
    <property type="match status" value="1"/>
</dbReference>
<gene>
    <name evidence="5" type="ORF">GCM10023329_11370</name>
</gene>
<dbReference type="InterPro" id="IPR016181">
    <property type="entry name" value="Acyl_CoA_acyltransferase"/>
</dbReference>
<proteinExistence type="predicted"/>
<keyword evidence="1" id="KW-0808">Transferase</keyword>
<protein>
    <submittedName>
        <fullName evidence="5">GNAT family N-acetyltransferase</fullName>
    </submittedName>
</protein>
<dbReference type="CDD" id="cd04301">
    <property type="entry name" value="NAT_SF"/>
    <property type="match status" value="1"/>
</dbReference>
<dbReference type="EMBL" id="BAABJV010000002">
    <property type="protein sequence ID" value="GAA4766822.1"/>
    <property type="molecule type" value="Genomic_DNA"/>
</dbReference>
<dbReference type="Proteomes" id="UP001501147">
    <property type="component" value="Unassembled WGS sequence"/>
</dbReference>
<evidence type="ECO:0000256" key="3">
    <source>
        <dbReference type="SAM" id="MobiDB-lite"/>
    </source>
</evidence>
<accession>A0ABP8ZVU9</accession>
<feature type="region of interest" description="Disordered" evidence="3">
    <location>
        <begin position="157"/>
        <end position="196"/>
    </location>
</feature>
<dbReference type="Gene3D" id="3.40.630.30">
    <property type="match status" value="1"/>
</dbReference>
<dbReference type="PANTHER" id="PTHR43877">
    <property type="entry name" value="AMINOALKYLPHOSPHONATE N-ACETYLTRANSFERASE-RELATED-RELATED"/>
    <property type="match status" value="1"/>
</dbReference>
<organism evidence="5 6">
    <name type="scientific">Streptomyces sanyensis</name>
    <dbReference type="NCBI Taxonomy" id="568869"/>
    <lineage>
        <taxon>Bacteria</taxon>
        <taxon>Bacillati</taxon>
        <taxon>Actinomycetota</taxon>
        <taxon>Actinomycetes</taxon>
        <taxon>Kitasatosporales</taxon>
        <taxon>Streptomycetaceae</taxon>
        <taxon>Streptomyces</taxon>
    </lineage>
</organism>
<keyword evidence="6" id="KW-1185">Reference proteome</keyword>
<evidence type="ECO:0000313" key="6">
    <source>
        <dbReference type="Proteomes" id="UP001501147"/>
    </source>
</evidence>